<dbReference type="Proteomes" id="UP000017980">
    <property type="component" value="Unassembled WGS sequence"/>
</dbReference>
<gene>
    <name evidence="2" type="ORF">BN488_01010</name>
</gene>
<sequence>MKKQNIFSIIHITIYLIYASCIVYFVTVRNFRSIIVSILSLIGIIILIILNKKYRHLFGNLLVNTLIIFIAISILGGTCFDFYRFNHFDDVLHITSGFIGCMVARILFYFSQNETDIPRKRIFFVIYMFMFSMGIASIWELIEFGLDRYLGFDCQAGGLTDTMFDILDCLIGSVIATIYYYFKIRKAENIKR</sequence>
<feature type="transmembrane region" description="Helical" evidence="1">
    <location>
        <begin position="122"/>
        <end position="142"/>
    </location>
</feature>
<evidence type="ECO:0000313" key="3">
    <source>
        <dbReference type="Proteomes" id="UP000017980"/>
    </source>
</evidence>
<protein>
    <recommendedName>
        <fullName evidence="4">Membrane-spanning protein</fullName>
    </recommendedName>
</protein>
<accession>R5XZR4</accession>
<dbReference type="InterPro" id="IPR014509">
    <property type="entry name" value="YjdF-like"/>
</dbReference>
<organism evidence="2 3">
    <name type="scientific">Intestinibacter bartlettii CAG:1329</name>
    <dbReference type="NCBI Taxonomy" id="1263063"/>
    <lineage>
        <taxon>Bacteria</taxon>
        <taxon>Bacillati</taxon>
        <taxon>Bacillota</taxon>
        <taxon>Clostridia</taxon>
        <taxon>Peptostreptococcales</taxon>
        <taxon>Peptostreptococcaceae</taxon>
        <taxon>Intestinibacter</taxon>
    </lineage>
</organism>
<evidence type="ECO:0008006" key="4">
    <source>
        <dbReference type="Google" id="ProtNLM"/>
    </source>
</evidence>
<reference evidence="2" key="1">
    <citation type="submission" date="2012-11" db="EMBL/GenBank/DDBJ databases">
        <title>Dependencies among metagenomic species, viruses, plasmids and units of genetic variation.</title>
        <authorList>
            <person name="Nielsen H.B."/>
            <person name="Almeida M."/>
            <person name="Juncker A.S."/>
            <person name="Rasmussen S."/>
            <person name="Li J."/>
            <person name="Sunagawa S."/>
            <person name="Plichta D."/>
            <person name="Gautier L."/>
            <person name="Le Chatelier E."/>
            <person name="Peletier E."/>
            <person name="Bonde I."/>
            <person name="Nielsen T."/>
            <person name="Manichanh C."/>
            <person name="Arumugam M."/>
            <person name="Batto J."/>
            <person name="Santos M.B.Q.D."/>
            <person name="Blom N."/>
            <person name="Borruel N."/>
            <person name="Burgdorf K.S."/>
            <person name="Boumezbeur F."/>
            <person name="Casellas F."/>
            <person name="Dore J."/>
            <person name="Guarner F."/>
            <person name="Hansen T."/>
            <person name="Hildebrand F."/>
            <person name="Kaas R.S."/>
            <person name="Kennedy S."/>
            <person name="Kristiansen K."/>
            <person name="Kultima J.R."/>
            <person name="Leonard P."/>
            <person name="Levenez F."/>
            <person name="Lund O."/>
            <person name="Moumen B."/>
            <person name="Le Paslier D."/>
            <person name="Pons N."/>
            <person name="Pedersen O."/>
            <person name="Prifti E."/>
            <person name="Qin J."/>
            <person name="Raes J."/>
            <person name="Tap J."/>
            <person name="Tims S."/>
            <person name="Ussery D.W."/>
            <person name="Yamada T."/>
            <person name="MetaHit consortium"/>
            <person name="Renault P."/>
            <person name="Sicheritz-Ponten T."/>
            <person name="Bork P."/>
            <person name="Wang J."/>
            <person name="Brunak S."/>
            <person name="Ehrlich S.D."/>
        </authorList>
    </citation>
    <scope>NUCLEOTIDE SEQUENCE [LARGE SCALE GENOMIC DNA]</scope>
</reference>
<feature type="transmembrane region" description="Helical" evidence="1">
    <location>
        <begin position="62"/>
        <end position="85"/>
    </location>
</feature>
<dbReference type="AlphaFoldDB" id="R5XZR4"/>
<keyword evidence="1" id="KW-0812">Transmembrane</keyword>
<dbReference type="EMBL" id="CBBD010000028">
    <property type="protein sequence ID" value="CDA09957.1"/>
    <property type="molecule type" value="Genomic_DNA"/>
</dbReference>
<feature type="transmembrane region" description="Helical" evidence="1">
    <location>
        <begin position="91"/>
        <end position="110"/>
    </location>
</feature>
<feature type="transmembrane region" description="Helical" evidence="1">
    <location>
        <begin position="162"/>
        <end position="182"/>
    </location>
</feature>
<keyword evidence="1" id="KW-0472">Membrane</keyword>
<dbReference type="RefSeq" id="WP_022071338.1">
    <property type="nucleotide sequence ID" value="NZ_HF999322.1"/>
</dbReference>
<evidence type="ECO:0000256" key="1">
    <source>
        <dbReference type="SAM" id="Phobius"/>
    </source>
</evidence>
<name>R5XZR4_9FIRM</name>
<feature type="transmembrane region" description="Helical" evidence="1">
    <location>
        <begin position="7"/>
        <end position="25"/>
    </location>
</feature>
<feature type="transmembrane region" description="Helical" evidence="1">
    <location>
        <begin position="31"/>
        <end position="50"/>
    </location>
</feature>
<dbReference type="Pfam" id="PF09997">
    <property type="entry name" value="DUF2238"/>
    <property type="match status" value="1"/>
</dbReference>
<comment type="caution">
    <text evidence="2">The sequence shown here is derived from an EMBL/GenBank/DDBJ whole genome shotgun (WGS) entry which is preliminary data.</text>
</comment>
<keyword evidence="1" id="KW-1133">Transmembrane helix</keyword>
<proteinExistence type="predicted"/>
<evidence type="ECO:0000313" key="2">
    <source>
        <dbReference type="EMBL" id="CDA09957.1"/>
    </source>
</evidence>